<reference evidence="4 5" key="1">
    <citation type="journal article" date="2011" name="J. Bacteriol.">
        <title>Complete genome sequence of the cellulose-degrading bacterium Cellulosilyticum lentocellum.</title>
        <authorList>
            <consortium name="US DOE Joint Genome Institute"/>
            <person name="Miller D.A."/>
            <person name="Suen G."/>
            <person name="Bruce D."/>
            <person name="Copeland A."/>
            <person name="Cheng J.F."/>
            <person name="Detter C."/>
            <person name="Goodwin L.A."/>
            <person name="Han C.S."/>
            <person name="Hauser L.J."/>
            <person name="Land M.L."/>
            <person name="Lapidus A."/>
            <person name="Lucas S."/>
            <person name="Meincke L."/>
            <person name="Pitluck S."/>
            <person name="Tapia R."/>
            <person name="Teshima H."/>
            <person name="Woyke T."/>
            <person name="Fox B.G."/>
            <person name="Angert E.R."/>
            <person name="Currie C.R."/>
        </authorList>
    </citation>
    <scope>NUCLEOTIDE SEQUENCE [LARGE SCALE GENOMIC DNA]</scope>
    <source>
        <strain evidence="5">ATCC 49066 / DSM 5427 / NCIMB 11756 / RHM5</strain>
    </source>
</reference>
<dbReference type="PANTHER" id="PTHR43479:SF7">
    <property type="entry name" value="TETR-FAMILY TRANSCRIPTIONAL REGULATOR"/>
    <property type="match status" value="1"/>
</dbReference>
<gene>
    <name evidence="4" type="ordered locus">Clole_3270</name>
</gene>
<protein>
    <submittedName>
        <fullName evidence="4">Regulatory protein TetR</fullName>
    </submittedName>
</protein>
<evidence type="ECO:0000256" key="2">
    <source>
        <dbReference type="PROSITE-ProRule" id="PRU00335"/>
    </source>
</evidence>
<accession>F2JQH8</accession>
<evidence type="ECO:0000313" key="4">
    <source>
        <dbReference type="EMBL" id="ADZ84962.1"/>
    </source>
</evidence>
<feature type="domain" description="HTH tetR-type" evidence="3">
    <location>
        <begin position="3"/>
        <end position="63"/>
    </location>
</feature>
<dbReference type="GO" id="GO:0003677">
    <property type="term" value="F:DNA binding"/>
    <property type="evidence" value="ECO:0007669"/>
    <property type="project" value="UniProtKB-UniRule"/>
</dbReference>
<dbReference type="PROSITE" id="PS50977">
    <property type="entry name" value="HTH_TETR_2"/>
    <property type="match status" value="1"/>
</dbReference>
<dbReference type="KEGG" id="cle:Clole_3270"/>
<dbReference type="eggNOG" id="COG1309">
    <property type="taxonomic scope" value="Bacteria"/>
</dbReference>
<dbReference type="Gene3D" id="1.10.357.10">
    <property type="entry name" value="Tetracycline Repressor, domain 2"/>
    <property type="match status" value="1"/>
</dbReference>
<name>F2JQH8_CELLD</name>
<dbReference type="SUPFAM" id="SSF46689">
    <property type="entry name" value="Homeodomain-like"/>
    <property type="match status" value="1"/>
</dbReference>
<dbReference type="PANTHER" id="PTHR43479">
    <property type="entry name" value="ACREF/ENVCD OPERON REPRESSOR-RELATED"/>
    <property type="match status" value="1"/>
</dbReference>
<feature type="DNA-binding region" description="H-T-H motif" evidence="2">
    <location>
        <begin position="26"/>
        <end position="45"/>
    </location>
</feature>
<dbReference type="InterPro" id="IPR050624">
    <property type="entry name" value="HTH-type_Tx_Regulator"/>
</dbReference>
<evidence type="ECO:0000259" key="3">
    <source>
        <dbReference type="PROSITE" id="PS50977"/>
    </source>
</evidence>
<dbReference type="InterPro" id="IPR039532">
    <property type="entry name" value="TetR_C_Firmicutes"/>
</dbReference>
<sequence length="188" mass="22043">MAQTTKKALAASLKKLLTQKTLDKITVIDIVEDCEVNRQTFYYHFQDIYDLVEWIFATDAAKALDGKKTYNTWQQGFLQIFEYVLENKELVMNTYHSVRRDQLEHYLYDVTYGLLIGVVEEKAVGMKVREEDKQAIAHFYKFGFVGLMLEWISSGMKEDPEHIIEQLSILMKGNITRSLEKYRSDHQI</sequence>
<dbReference type="RefSeq" id="WP_013658240.1">
    <property type="nucleotide sequence ID" value="NC_015275.1"/>
</dbReference>
<dbReference type="Pfam" id="PF14278">
    <property type="entry name" value="TetR_C_8"/>
    <property type="match status" value="1"/>
</dbReference>
<keyword evidence="1 2" id="KW-0238">DNA-binding</keyword>
<dbReference type="AlphaFoldDB" id="F2JQH8"/>
<dbReference type="InterPro" id="IPR009057">
    <property type="entry name" value="Homeodomain-like_sf"/>
</dbReference>
<evidence type="ECO:0000256" key="1">
    <source>
        <dbReference type="ARBA" id="ARBA00023125"/>
    </source>
</evidence>
<dbReference type="Proteomes" id="UP000008467">
    <property type="component" value="Chromosome"/>
</dbReference>
<keyword evidence="5" id="KW-1185">Reference proteome</keyword>
<dbReference type="EMBL" id="CP002582">
    <property type="protein sequence ID" value="ADZ84962.1"/>
    <property type="molecule type" value="Genomic_DNA"/>
</dbReference>
<dbReference type="InterPro" id="IPR001647">
    <property type="entry name" value="HTH_TetR"/>
</dbReference>
<proteinExistence type="predicted"/>
<evidence type="ECO:0000313" key="5">
    <source>
        <dbReference type="Proteomes" id="UP000008467"/>
    </source>
</evidence>
<dbReference type="STRING" id="642492.Clole_3270"/>
<dbReference type="Pfam" id="PF00440">
    <property type="entry name" value="TetR_N"/>
    <property type="match status" value="1"/>
</dbReference>
<organism evidence="4 5">
    <name type="scientific">Cellulosilyticum lentocellum (strain ATCC 49066 / DSM 5427 / NCIMB 11756 / RHM5)</name>
    <name type="common">Clostridium lentocellum</name>
    <dbReference type="NCBI Taxonomy" id="642492"/>
    <lineage>
        <taxon>Bacteria</taxon>
        <taxon>Bacillati</taxon>
        <taxon>Bacillota</taxon>
        <taxon>Clostridia</taxon>
        <taxon>Lachnospirales</taxon>
        <taxon>Cellulosilyticaceae</taxon>
        <taxon>Cellulosilyticum</taxon>
    </lineage>
</organism>
<dbReference type="HOGENOM" id="CLU_087539_2_1_9"/>